<gene>
    <name evidence="1" type="ORF">HJG59_011190</name>
</gene>
<dbReference type="AlphaFoldDB" id="A0A7J8HC35"/>
<reference evidence="1 2" key="1">
    <citation type="journal article" date="2020" name="Nature">
        <title>Six reference-quality genomes reveal evolution of bat adaptations.</title>
        <authorList>
            <person name="Jebb D."/>
            <person name="Huang Z."/>
            <person name="Pippel M."/>
            <person name="Hughes G.M."/>
            <person name="Lavrichenko K."/>
            <person name="Devanna P."/>
            <person name="Winkler S."/>
            <person name="Jermiin L.S."/>
            <person name="Skirmuntt E.C."/>
            <person name="Katzourakis A."/>
            <person name="Burkitt-Gray L."/>
            <person name="Ray D.A."/>
            <person name="Sullivan K.A.M."/>
            <person name="Roscito J.G."/>
            <person name="Kirilenko B.M."/>
            <person name="Davalos L.M."/>
            <person name="Corthals A.P."/>
            <person name="Power M.L."/>
            <person name="Jones G."/>
            <person name="Ransome R.D."/>
            <person name="Dechmann D.K.N."/>
            <person name="Locatelli A.G."/>
            <person name="Puechmaille S.J."/>
            <person name="Fedrigo O."/>
            <person name="Jarvis E.D."/>
            <person name="Hiller M."/>
            <person name="Vernes S.C."/>
            <person name="Myers E.W."/>
            <person name="Teeling E.C."/>
        </authorList>
    </citation>
    <scope>NUCLEOTIDE SEQUENCE [LARGE SCALE GENOMIC DNA]</scope>
    <source>
        <strain evidence="1">MMolMol1</strain>
        <tissue evidence="1">Muscle</tissue>
    </source>
</reference>
<organism evidence="1 2">
    <name type="scientific">Molossus molossus</name>
    <name type="common">Pallas' mastiff bat</name>
    <name type="synonym">Vespertilio molossus</name>
    <dbReference type="NCBI Taxonomy" id="27622"/>
    <lineage>
        <taxon>Eukaryota</taxon>
        <taxon>Metazoa</taxon>
        <taxon>Chordata</taxon>
        <taxon>Craniata</taxon>
        <taxon>Vertebrata</taxon>
        <taxon>Euteleostomi</taxon>
        <taxon>Mammalia</taxon>
        <taxon>Eutheria</taxon>
        <taxon>Laurasiatheria</taxon>
        <taxon>Chiroptera</taxon>
        <taxon>Yangochiroptera</taxon>
        <taxon>Molossidae</taxon>
        <taxon>Molossus</taxon>
    </lineage>
</organism>
<sequence length="137" mass="15308">MNLHGHIILTQSLWFTSRSSLSGAHSMGLDKYIRTCIYHYSIMQRIFTALKTCALPIHYPTLSSAQPLANTDLFTVSIVLFFPECHIVGITQCVDFHIGFFHLVICFSDSSLSIPSSRAHFFTALSNIPLSGVPQFI</sequence>
<dbReference type="Proteomes" id="UP000550707">
    <property type="component" value="Unassembled WGS sequence"/>
</dbReference>
<comment type="caution">
    <text evidence="1">The sequence shown here is derived from an EMBL/GenBank/DDBJ whole genome shotgun (WGS) entry which is preliminary data.</text>
</comment>
<accession>A0A7J8HC35</accession>
<proteinExistence type="predicted"/>
<evidence type="ECO:0000313" key="2">
    <source>
        <dbReference type="Proteomes" id="UP000550707"/>
    </source>
</evidence>
<name>A0A7J8HC35_MOLMO</name>
<evidence type="ECO:0000313" key="1">
    <source>
        <dbReference type="EMBL" id="KAF6469833.1"/>
    </source>
</evidence>
<keyword evidence="2" id="KW-1185">Reference proteome</keyword>
<dbReference type="EMBL" id="JACASF010000007">
    <property type="protein sequence ID" value="KAF6469833.1"/>
    <property type="molecule type" value="Genomic_DNA"/>
</dbReference>
<dbReference type="InParanoid" id="A0A7J8HC35"/>
<protein>
    <submittedName>
        <fullName evidence="1">Uncharacterized protein</fullName>
    </submittedName>
</protein>